<gene>
    <name evidence="1" type="ORF">SCALOS_LOCUS9362</name>
</gene>
<name>A0ACA9NTB5_9GLOM</name>
<evidence type="ECO:0000313" key="2">
    <source>
        <dbReference type="Proteomes" id="UP000789860"/>
    </source>
</evidence>
<evidence type="ECO:0000313" key="1">
    <source>
        <dbReference type="EMBL" id="CAG8670576.1"/>
    </source>
</evidence>
<organism evidence="1 2">
    <name type="scientific">Scutellospora calospora</name>
    <dbReference type="NCBI Taxonomy" id="85575"/>
    <lineage>
        <taxon>Eukaryota</taxon>
        <taxon>Fungi</taxon>
        <taxon>Fungi incertae sedis</taxon>
        <taxon>Mucoromycota</taxon>
        <taxon>Glomeromycotina</taxon>
        <taxon>Glomeromycetes</taxon>
        <taxon>Diversisporales</taxon>
        <taxon>Gigasporaceae</taxon>
        <taxon>Scutellospora</taxon>
    </lineage>
</organism>
<accession>A0ACA9NTB5</accession>
<dbReference type="Proteomes" id="UP000789860">
    <property type="component" value="Unassembled WGS sequence"/>
</dbReference>
<keyword evidence="2" id="KW-1185">Reference proteome</keyword>
<feature type="non-terminal residue" evidence="1">
    <location>
        <position position="1"/>
    </location>
</feature>
<feature type="non-terminal residue" evidence="1">
    <location>
        <position position="50"/>
    </location>
</feature>
<protein>
    <submittedName>
        <fullName evidence="1">7822_t:CDS:1</fullName>
    </submittedName>
</protein>
<proteinExistence type="predicted"/>
<comment type="caution">
    <text evidence="1">The sequence shown here is derived from an EMBL/GenBank/DDBJ whole genome shotgun (WGS) entry which is preliminary data.</text>
</comment>
<sequence>LEKETCIPLIQNKDPSIKDYDMNKSKNIHNNDIVNNEIDDYENDSNNNIS</sequence>
<dbReference type="EMBL" id="CAJVPM010028677">
    <property type="protein sequence ID" value="CAG8670576.1"/>
    <property type="molecule type" value="Genomic_DNA"/>
</dbReference>
<reference evidence="1" key="1">
    <citation type="submission" date="2021-06" db="EMBL/GenBank/DDBJ databases">
        <authorList>
            <person name="Kallberg Y."/>
            <person name="Tangrot J."/>
            <person name="Rosling A."/>
        </authorList>
    </citation>
    <scope>NUCLEOTIDE SEQUENCE</scope>
    <source>
        <strain evidence="1">AU212A</strain>
    </source>
</reference>